<evidence type="ECO:0000313" key="2">
    <source>
        <dbReference type="EMBL" id="GFO33147.1"/>
    </source>
</evidence>
<dbReference type="EMBL" id="BLXT01006765">
    <property type="protein sequence ID" value="GFO33147.1"/>
    <property type="molecule type" value="Genomic_DNA"/>
</dbReference>
<evidence type="ECO:0000256" key="1">
    <source>
        <dbReference type="SAM" id="MobiDB-lite"/>
    </source>
</evidence>
<reference evidence="2 3" key="1">
    <citation type="journal article" date="2021" name="Elife">
        <title>Chloroplast acquisition without the gene transfer in kleptoplastic sea slugs, Plakobranchus ocellatus.</title>
        <authorList>
            <person name="Maeda T."/>
            <person name="Takahashi S."/>
            <person name="Yoshida T."/>
            <person name="Shimamura S."/>
            <person name="Takaki Y."/>
            <person name="Nagai Y."/>
            <person name="Toyoda A."/>
            <person name="Suzuki Y."/>
            <person name="Arimoto A."/>
            <person name="Ishii H."/>
            <person name="Satoh N."/>
            <person name="Nishiyama T."/>
            <person name="Hasebe M."/>
            <person name="Maruyama T."/>
            <person name="Minagawa J."/>
            <person name="Obokata J."/>
            <person name="Shigenobu S."/>
        </authorList>
    </citation>
    <scope>NUCLEOTIDE SEQUENCE [LARGE SCALE GENOMIC DNA]</scope>
</reference>
<proteinExistence type="predicted"/>
<feature type="compositionally biased region" description="Polar residues" evidence="1">
    <location>
        <begin position="39"/>
        <end position="52"/>
    </location>
</feature>
<protein>
    <submittedName>
        <fullName evidence="2">Uncharacterized protein</fullName>
    </submittedName>
</protein>
<sequence>MSLKTIKPLGEKENIIFTTKKWFFIRCSNPPGTGDDTDSNSPTSSATDEGPQETTIQMLNKALSHVPITDSNKGLTFMNKTIYDCHNMFETTALRWSLVLDYAFVNPTKLEDFYHTGTLSKYQPDFDERIFMAHQCIPNIIETCDHTEKYQGPDMIYSENCPKSTTFISSREHLYRNRLCAYCNEGRNNRYTLVSYHKMQFKAPSFHVLMSMSDSKTFSFKLSKPTYFIAKGIKLAWSLVSCSVLYQDISSGGTTDPTVWEAEKRSVCSVRCEDPSFTVRSDGLCKAEHHALLAVADDGLSPLCPSSVEGVASFFSCGLESEVESLRNADFSALSASIMFDATYNRSLYVVKLHMALPQTSNHFLSHAREDLFKNINHIVLLARSFKYYRLSQTLCSQTKDVIEKKGLKVIHTGSLADTISLMNEDWGLSEGMKKLRGQILDNETTTTVCFGSLYSNHEADPNNLDCMDDPV</sequence>
<comment type="caution">
    <text evidence="2">The sequence shown here is derived from an EMBL/GenBank/DDBJ whole genome shotgun (WGS) entry which is preliminary data.</text>
</comment>
<accession>A0AAV4CMD7</accession>
<dbReference type="Proteomes" id="UP000735302">
    <property type="component" value="Unassembled WGS sequence"/>
</dbReference>
<organism evidence="2 3">
    <name type="scientific">Plakobranchus ocellatus</name>
    <dbReference type="NCBI Taxonomy" id="259542"/>
    <lineage>
        <taxon>Eukaryota</taxon>
        <taxon>Metazoa</taxon>
        <taxon>Spiralia</taxon>
        <taxon>Lophotrochozoa</taxon>
        <taxon>Mollusca</taxon>
        <taxon>Gastropoda</taxon>
        <taxon>Heterobranchia</taxon>
        <taxon>Euthyneura</taxon>
        <taxon>Panpulmonata</taxon>
        <taxon>Sacoglossa</taxon>
        <taxon>Placobranchoidea</taxon>
        <taxon>Plakobranchidae</taxon>
        <taxon>Plakobranchus</taxon>
    </lineage>
</organism>
<gene>
    <name evidence="2" type="ORF">PoB_005965200</name>
</gene>
<feature type="region of interest" description="Disordered" evidence="1">
    <location>
        <begin position="30"/>
        <end position="52"/>
    </location>
</feature>
<keyword evidence="3" id="KW-1185">Reference proteome</keyword>
<dbReference type="AlphaFoldDB" id="A0AAV4CMD7"/>
<evidence type="ECO:0000313" key="3">
    <source>
        <dbReference type="Proteomes" id="UP000735302"/>
    </source>
</evidence>
<name>A0AAV4CMD7_9GAST</name>